<evidence type="ECO:0000313" key="6">
    <source>
        <dbReference type="Proteomes" id="UP000186309"/>
    </source>
</evidence>
<dbReference type="KEGG" id="pbor:BSF38_02594"/>
<dbReference type="STRING" id="1387353.BSF38_02594"/>
<keyword evidence="6" id="KW-1185">Reference proteome</keyword>
<name>A0A1U7CQ68_9BACT</name>
<dbReference type="AlphaFoldDB" id="A0A1U7CQ68"/>
<dbReference type="Gene3D" id="1.50.10.10">
    <property type="match status" value="1"/>
</dbReference>
<feature type="binding site" evidence="4">
    <location>
        <position position="155"/>
    </location>
    <ligand>
        <name>substrate</name>
    </ligand>
</feature>
<feature type="active site" description="Proton donor" evidence="3">
    <location>
        <position position="155"/>
    </location>
</feature>
<protein>
    <submittedName>
        <fullName evidence="5">Unsaturated glucuronyl hydrolase</fullName>
    </submittedName>
</protein>
<dbReference type="GO" id="GO:0052757">
    <property type="term" value="F:chondroitin hydrolase activity"/>
    <property type="evidence" value="ECO:0007669"/>
    <property type="project" value="TreeGrafter"/>
</dbReference>
<dbReference type="InterPro" id="IPR010905">
    <property type="entry name" value="Glyco_hydro_88"/>
</dbReference>
<feature type="active site" description="Nucleophile" evidence="3">
    <location>
        <position position="100"/>
    </location>
</feature>
<sequence length="376" mass="42548">MTGSRVVELESLKPRLEAAVEFAAQQVRATIERRPDYFPIYTVDGRWFHQGELWTDWCGGFHAGMMWILAERTGESWWRAQAEHYAKLLEHRQIDRDVHDLGFIFLNTYLPWYRLTGDERLRQVLIQAGRTLALRFNPKGRYLRSFVAPESLFIDIMMNVPIIYYAARETGDAGLREVADAHCRTTERTLVRPDGSTAHEGIFDLGTGAFLRQTTHQGLRADSAWTRGLAWSLYGFTTVYSYTGDPADLAIARRNADYYLARCPESLVPPWDFDVPDGPDRIDDSSAGAIAASGLWDLARACEPADPAAADRYRNAAITILDSLCSDAYLASNTPGWEGVVRHGVYHFHKRLGVDESVMWGDFFFLEAVDKVLRGV</sequence>
<feature type="binding site" evidence="4">
    <location>
        <position position="215"/>
    </location>
    <ligand>
        <name>substrate</name>
    </ligand>
</feature>
<organism evidence="5 6">
    <name type="scientific">Paludisphaera borealis</name>
    <dbReference type="NCBI Taxonomy" id="1387353"/>
    <lineage>
        <taxon>Bacteria</taxon>
        <taxon>Pseudomonadati</taxon>
        <taxon>Planctomycetota</taxon>
        <taxon>Planctomycetia</taxon>
        <taxon>Isosphaerales</taxon>
        <taxon>Isosphaeraceae</taxon>
        <taxon>Paludisphaera</taxon>
    </lineage>
</organism>
<evidence type="ECO:0000256" key="2">
    <source>
        <dbReference type="ARBA" id="ARBA00038358"/>
    </source>
</evidence>
<keyword evidence="1 5" id="KW-0378">Hydrolase</keyword>
<dbReference type="PANTHER" id="PTHR36845">
    <property type="entry name" value="HYDROLASE, PUTATIVE (AFU_ORTHOLOGUE AFUA_7G05090)-RELATED"/>
    <property type="match status" value="1"/>
</dbReference>
<dbReference type="Pfam" id="PF07470">
    <property type="entry name" value="Glyco_hydro_88"/>
    <property type="match status" value="1"/>
</dbReference>
<feature type="binding site" evidence="4">
    <location>
        <position position="227"/>
    </location>
    <ligand>
        <name>substrate</name>
    </ligand>
</feature>
<dbReference type="SUPFAM" id="SSF48208">
    <property type="entry name" value="Six-hairpin glycosidases"/>
    <property type="match status" value="1"/>
</dbReference>
<reference evidence="6" key="1">
    <citation type="submission" date="2016-12" db="EMBL/GenBank/DDBJ databases">
        <title>Comparative genomics of four Isosphaeraceae planctomycetes: a common pool of plasmids and glycoside hydrolase genes.</title>
        <authorList>
            <person name="Ivanova A."/>
        </authorList>
    </citation>
    <scope>NUCLEOTIDE SEQUENCE [LARGE SCALE GENOMIC DNA]</scope>
    <source>
        <strain evidence="6">PX4</strain>
    </source>
</reference>
<dbReference type="PANTHER" id="PTHR36845:SF1">
    <property type="entry name" value="HYDROLASE, PUTATIVE (AFU_ORTHOLOGUE AFUA_7G05090)-RELATED"/>
    <property type="match status" value="1"/>
</dbReference>
<feature type="binding site" evidence="4">
    <location>
        <position position="231"/>
    </location>
    <ligand>
        <name>substrate</name>
    </ligand>
</feature>
<dbReference type="RefSeq" id="WP_076346188.1">
    <property type="nucleotide sequence ID" value="NZ_CP019082.1"/>
</dbReference>
<dbReference type="InterPro" id="IPR008928">
    <property type="entry name" value="6-hairpin_glycosidase_sf"/>
</dbReference>
<gene>
    <name evidence="5" type="ORF">BSF38_02594</name>
</gene>
<dbReference type="GO" id="GO:0000272">
    <property type="term" value="P:polysaccharide catabolic process"/>
    <property type="evidence" value="ECO:0007669"/>
    <property type="project" value="TreeGrafter"/>
</dbReference>
<dbReference type="Proteomes" id="UP000186309">
    <property type="component" value="Chromosome"/>
</dbReference>
<dbReference type="OrthoDB" id="428577at2"/>
<evidence type="ECO:0000256" key="1">
    <source>
        <dbReference type="ARBA" id="ARBA00022801"/>
    </source>
</evidence>
<proteinExistence type="inferred from homology"/>
<evidence type="ECO:0000256" key="4">
    <source>
        <dbReference type="PIRSR" id="PIRSR610905-2"/>
    </source>
</evidence>
<feature type="binding site" evidence="4">
    <location>
        <position position="100"/>
    </location>
    <ligand>
        <name>substrate</name>
    </ligand>
</feature>
<evidence type="ECO:0000313" key="5">
    <source>
        <dbReference type="EMBL" id="APW61090.1"/>
    </source>
</evidence>
<dbReference type="EMBL" id="CP019082">
    <property type="protein sequence ID" value="APW61090.1"/>
    <property type="molecule type" value="Genomic_DNA"/>
</dbReference>
<evidence type="ECO:0000256" key="3">
    <source>
        <dbReference type="PIRSR" id="PIRSR610905-1"/>
    </source>
</evidence>
<comment type="similarity">
    <text evidence="2">Belongs to the glycosyl hydrolase 88 family.</text>
</comment>
<accession>A0A1U7CQ68</accession>
<dbReference type="InterPro" id="IPR052369">
    <property type="entry name" value="UG_Glycosaminoglycan_Hydrolase"/>
</dbReference>
<dbReference type="InterPro" id="IPR012341">
    <property type="entry name" value="6hp_glycosidase-like_sf"/>
</dbReference>